<gene>
    <name evidence="1" type="ORF">S01H1_63621</name>
</gene>
<organism evidence="1">
    <name type="scientific">marine sediment metagenome</name>
    <dbReference type="NCBI Taxonomy" id="412755"/>
    <lineage>
        <taxon>unclassified sequences</taxon>
        <taxon>metagenomes</taxon>
        <taxon>ecological metagenomes</taxon>
    </lineage>
</organism>
<comment type="caution">
    <text evidence="1">The sequence shown here is derived from an EMBL/GenBank/DDBJ whole genome shotgun (WGS) entry which is preliminary data.</text>
</comment>
<dbReference type="EMBL" id="BARS01041885">
    <property type="protein sequence ID" value="GAG37072.1"/>
    <property type="molecule type" value="Genomic_DNA"/>
</dbReference>
<reference evidence="1" key="1">
    <citation type="journal article" date="2014" name="Front. Microbiol.">
        <title>High frequency of phylogenetically diverse reductive dehalogenase-homologous genes in deep subseafloor sedimentary metagenomes.</title>
        <authorList>
            <person name="Kawai M."/>
            <person name="Futagami T."/>
            <person name="Toyoda A."/>
            <person name="Takaki Y."/>
            <person name="Nishi S."/>
            <person name="Hori S."/>
            <person name="Arai W."/>
            <person name="Tsubouchi T."/>
            <person name="Morono Y."/>
            <person name="Uchiyama I."/>
            <person name="Ito T."/>
            <person name="Fujiyama A."/>
            <person name="Inagaki F."/>
            <person name="Takami H."/>
        </authorList>
    </citation>
    <scope>NUCLEOTIDE SEQUENCE</scope>
    <source>
        <strain evidence="1">Expedition CK06-06</strain>
    </source>
</reference>
<evidence type="ECO:0000313" key="1">
    <source>
        <dbReference type="EMBL" id="GAG37072.1"/>
    </source>
</evidence>
<proteinExistence type="predicted"/>
<dbReference type="AlphaFoldDB" id="X0XP27"/>
<protein>
    <submittedName>
        <fullName evidence="1">Uncharacterized protein</fullName>
    </submittedName>
</protein>
<accession>X0XP27</accession>
<sequence>MIPLLSTLALGALVGVLCQLYIRRVRRAGLRVRLEKWYHGGILKLKAGEYIGRGQAVYIDESGKARAWPPKKPEGGPDVPGQ</sequence>
<name>X0XP27_9ZZZZ</name>